<evidence type="ECO:0000259" key="2">
    <source>
        <dbReference type="Pfam" id="PF12076"/>
    </source>
</evidence>
<evidence type="ECO:0000256" key="1">
    <source>
        <dbReference type="ARBA" id="ARBA00004141"/>
    </source>
</evidence>
<protein>
    <submittedName>
        <fullName evidence="3">Protein cer1-like 1</fullName>
    </submittedName>
</protein>
<comment type="subcellular location">
    <subcellularLocation>
        <location evidence="1">Membrane</location>
        <topology evidence="1">Multi-pass membrane protein</topology>
    </subcellularLocation>
</comment>
<gene>
    <name evidence="3" type="ORF">CFP56_001554</name>
</gene>
<evidence type="ECO:0000313" key="3">
    <source>
        <dbReference type="EMBL" id="KAK7815437.1"/>
    </source>
</evidence>
<reference evidence="3 4" key="1">
    <citation type="journal article" date="2018" name="Sci. Data">
        <title>The draft genome sequence of cork oak.</title>
        <authorList>
            <person name="Ramos A.M."/>
            <person name="Usie A."/>
            <person name="Barbosa P."/>
            <person name="Barros P.M."/>
            <person name="Capote T."/>
            <person name="Chaves I."/>
            <person name="Simoes F."/>
            <person name="Abreu I."/>
            <person name="Carrasquinho I."/>
            <person name="Faro C."/>
            <person name="Guimaraes J.B."/>
            <person name="Mendonca D."/>
            <person name="Nobrega F."/>
            <person name="Rodrigues L."/>
            <person name="Saibo N.J.M."/>
            <person name="Varela M.C."/>
            <person name="Egas C."/>
            <person name="Matos J."/>
            <person name="Miguel C.M."/>
            <person name="Oliveira M.M."/>
            <person name="Ricardo C.P."/>
            <person name="Goncalves S."/>
        </authorList>
    </citation>
    <scope>NUCLEOTIDE SEQUENCE [LARGE SCALE GENOMIC DNA]</scope>
    <source>
        <strain evidence="4">cv. HL8</strain>
    </source>
</reference>
<dbReference type="AlphaFoldDB" id="A0AAW0IM62"/>
<proteinExistence type="predicted"/>
<evidence type="ECO:0000313" key="4">
    <source>
        <dbReference type="Proteomes" id="UP000237347"/>
    </source>
</evidence>
<dbReference type="EMBL" id="PKMF04001004">
    <property type="protein sequence ID" value="KAK7815437.1"/>
    <property type="molecule type" value="Genomic_DNA"/>
</dbReference>
<comment type="caution">
    <text evidence="3">The sequence shown here is derived from an EMBL/GenBank/DDBJ whole genome shotgun (WGS) entry which is preliminary data.</text>
</comment>
<dbReference type="GO" id="GO:0016020">
    <property type="term" value="C:membrane"/>
    <property type="evidence" value="ECO:0007669"/>
    <property type="project" value="UniProtKB-SubCell"/>
</dbReference>
<dbReference type="Pfam" id="PF12076">
    <property type="entry name" value="CER1-like_C"/>
    <property type="match status" value="1"/>
</dbReference>
<accession>A0AAW0IM62</accession>
<sequence>MKWAKNKVATLHEVEYMKLNKALDKKSVSSLILSKTYAQKIWLVGDGLTEEEQLKVRKETLFIPYSQSPPKKYQLVAKKGDECMAYSWDSACIRRME</sequence>
<organism evidence="3 4">
    <name type="scientific">Quercus suber</name>
    <name type="common">Cork oak</name>
    <dbReference type="NCBI Taxonomy" id="58331"/>
    <lineage>
        <taxon>Eukaryota</taxon>
        <taxon>Viridiplantae</taxon>
        <taxon>Streptophyta</taxon>
        <taxon>Embryophyta</taxon>
        <taxon>Tracheophyta</taxon>
        <taxon>Spermatophyta</taxon>
        <taxon>Magnoliopsida</taxon>
        <taxon>eudicotyledons</taxon>
        <taxon>Gunneridae</taxon>
        <taxon>Pentapetalae</taxon>
        <taxon>rosids</taxon>
        <taxon>fabids</taxon>
        <taxon>Fagales</taxon>
        <taxon>Fagaceae</taxon>
        <taxon>Quercus</taxon>
    </lineage>
</organism>
<name>A0AAW0IM62_QUESU</name>
<keyword evidence="4" id="KW-1185">Reference proteome</keyword>
<dbReference type="InterPro" id="IPR021940">
    <property type="entry name" value="CER1-like_C"/>
</dbReference>
<dbReference type="Proteomes" id="UP000237347">
    <property type="component" value="Unassembled WGS sequence"/>
</dbReference>
<feature type="domain" description="Very-long-chain aldehyde decarbonylase CER1-like C-terminal" evidence="2">
    <location>
        <begin position="7"/>
        <end position="74"/>
    </location>
</feature>